<protein>
    <recommendedName>
        <fullName evidence="3">DUF1840 domain-containing protein</fullName>
    </recommendedName>
</protein>
<evidence type="ECO:0008006" key="3">
    <source>
        <dbReference type="Google" id="ProtNLM"/>
    </source>
</evidence>
<keyword evidence="2" id="KW-1185">Reference proteome</keyword>
<comment type="caution">
    <text evidence="1">The sequence shown here is derived from an EMBL/GenBank/DDBJ whole genome shotgun (WGS) entry which is preliminary data.</text>
</comment>
<gene>
    <name evidence="1" type="ORF">J2X19_003825</name>
</gene>
<dbReference type="Proteomes" id="UP001180487">
    <property type="component" value="Unassembled WGS sequence"/>
</dbReference>
<sequence length="100" mass="10830">MIYKFKSKADGDLVMLEPNGRQILDILGKTTGAHGIILPAEIPGAISALEAAIVQDNAARRAATAEAKAHEMDSVSLQQRAKPFITMLQRCAKDNVEVVW</sequence>
<evidence type="ECO:0000313" key="2">
    <source>
        <dbReference type="Proteomes" id="UP001180487"/>
    </source>
</evidence>
<organism evidence="1 2">
    <name type="scientific">Rhodoferax ferrireducens</name>
    <dbReference type="NCBI Taxonomy" id="192843"/>
    <lineage>
        <taxon>Bacteria</taxon>
        <taxon>Pseudomonadati</taxon>
        <taxon>Pseudomonadota</taxon>
        <taxon>Betaproteobacteria</taxon>
        <taxon>Burkholderiales</taxon>
        <taxon>Comamonadaceae</taxon>
        <taxon>Rhodoferax</taxon>
    </lineage>
</organism>
<name>A0ABU2CCT4_9BURK</name>
<dbReference type="InterPro" id="IPR014991">
    <property type="entry name" value="DUF1840"/>
</dbReference>
<dbReference type="Pfam" id="PF08895">
    <property type="entry name" value="DUF1840"/>
    <property type="match status" value="1"/>
</dbReference>
<dbReference type="EMBL" id="JAVDXT010000004">
    <property type="protein sequence ID" value="MDR7379131.1"/>
    <property type="molecule type" value="Genomic_DNA"/>
</dbReference>
<reference evidence="1 2" key="1">
    <citation type="submission" date="2023-07" db="EMBL/GenBank/DDBJ databases">
        <title>Sorghum-associated microbial communities from plants grown in Nebraska, USA.</title>
        <authorList>
            <person name="Schachtman D."/>
        </authorList>
    </citation>
    <scope>NUCLEOTIDE SEQUENCE [LARGE SCALE GENOMIC DNA]</scope>
    <source>
        <strain evidence="1 2">BE313</strain>
    </source>
</reference>
<evidence type="ECO:0000313" key="1">
    <source>
        <dbReference type="EMBL" id="MDR7379131.1"/>
    </source>
</evidence>
<dbReference type="RefSeq" id="WP_116607314.1">
    <property type="nucleotide sequence ID" value="NZ_JAVDXT010000004.1"/>
</dbReference>
<proteinExistence type="predicted"/>
<accession>A0ABU2CCT4</accession>